<dbReference type="EMBL" id="LR134521">
    <property type="protein sequence ID" value="VEJ30657.1"/>
    <property type="molecule type" value="Genomic_DNA"/>
</dbReference>
<dbReference type="AlphaFoldDB" id="A0A448UXM1"/>
<evidence type="ECO:0000313" key="2">
    <source>
        <dbReference type="Proteomes" id="UP000270988"/>
    </source>
</evidence>
<evidence type="ECO:0000313" key="1">
    <source>
        <dbReference type="EMBL" id="VEJ30657.1"/>
    </source>
</evidence>
<proteinExistence type="predicted"/>
<sequence>MKYIVDFMFLNNAAGSLMTKTHYFKILYQERYYLC</sequence>
<gene>
    <name evidence="1" type="ORF">NCTC10918_01941</name>
</gene>
<dbReference type="Proteomes" id="UP000270988">
    <property type="component" value="Chromosome"/>
</dbReference>
<reference evidence="1 2" key="1">
    <citation type="submission" date="2018-12" db="EMBL/GenBank/DDBJ databases">
        <authorList>
            <consortium name="Pathogen Informatics"/>
        </authorList>
    </citation>
    <scope>NUCLEOTIDE SEQUENCE [LARGE SCALE GENOMIC DNA]</scope>
    <source>
        <strain evidence="1 2">NCTC10918</strain>
    </source>
</reference>
<protein>
    <submittedName>
        <fullName evidence="1">Uncharacterized protein</fullName>
    </submittedName>
</protein>
<name>A0A448UXM1_9MICC</name>
<accession>A0A448UXM1</accession>
<organism evidence="1 2">
    <name type="scientific">Rothia dentocariosa</name>
    <dbReference type="NCBI Taxonomy" id="2047"/>
    <lineage>
        <taxon>Bacteria</taxon>
        <taxon>Bacillati</taxon>
        <taxon>Actinomycetota</taxon>
        <taxon>Actinomycetes</taxon>
        <taxon>Micrococcales</taxon>
        <taxon>Micrococcaceae</taxon>
        <taxon>Rothia</taxon>
    </lineage>
</organism>